<accession>A0ABU2B890</accession>
<dbReference type="SMART" id="SM00382">
    <property type="entry name" value="AAA"/>
    <property type="match status" value="1"/>
</dbReference>
<dbReference type="PROSITE" id="PS50893">
    <property type="entry name" value="ABC_TRANSPORTER_2"/>
    <property type="match status" value="1"/>
</dbReference>
<dbReference type="InterPro" id="IPR050763">
    <property type="entry name" value="ABC_transporter_ATP-binding"/>
</dbReference>
<evidence type="ECO:0000256" key="1">
    <source>
        <dbReference type="ARBA" id="ARBA00004202"/>
    </source>
</evidence>
<dbReference type="InterPro" id="IPR027417">
    <property type="entry name" value="P-loop_NTPase"/>
</dbReference>
<dbReference type="SUPFAM" id="SSF52540">
    <property type="entry name" value="P-loop containing nucleoside triphosphate hydrolases"/>
    <property type="match status" value="1"/>
</dbReference>
<dbReference type="GO" id="GO:0005524">
    <property type="term" value="F:ATP binding"/>
    <property type="evidence" value="ECO:0007669"/>
    <property type="project" value="UniProtKB-KW"/>
</dbReference>
<dbReference type="Gene3D" id="3.40.50.300">
    <property type="entry name" value="P-loop containing nucleotide triphosphate hydrolases"/>
    <property type="match status" value="1"/>
</dbReference>
<keyword evidence="4" id="KW-0547">Nucleotide-binding</keyword>
<dbReference type="PROSITE" id="PS00211">
    <property type="entry name" value="ABC_TRANSPORTER_1"/>
    <property type="match status" value="1"/>
</dbReference>
<name>A0ABU2B890_9CORY</name>
<dbReference type="EMBL" id="JAVDYF010000001">
    <property type="protein sequence ID" value="MDR7354820.1"/>
    <property type="molecule type" value="Genomic_DNA"/>
</dbReference>
<dbReference type="InterPro" id="IPR003593">
    <property type="entry name" value="AAA+_ATPase"/>
</dbReference>
<reference evidence="8 9" key="1">
    <citation type="submission" date="2023-07" db="EMBL/GenBank/DDBJ databases">
        <title>Sequencing the genomes of 1000 actinobacteria strains.</title>
        <authorList>
            <person name="Klenk H.-P."/>
        </authorList>
    </citation>
    <scope>NUCLEOTIDE SEQUENCE [LARGE SCALE GENOMIC DNA]</scope>
    <source>
        <strain evidence="8 9">DSM 44508</strain>
    </source>
</reference>
<evidence type="ECO:0000259" key="7">
    <source>
        <dbReference type="PROSITE" id="PS50893"/>
    </source>
</evidence>
<dbReference type="PANTHER" id="PTHR42711">
    <property type="entry name" value="ABC TRANSPORTER ATP-BINDING PROTEIN"/>
    <property type="match status" value="1"/>
</dbReference>
<evidence type="ECO:0000256" key="6">
    <source>
        <dbReference type="ARBA" id="ARBA00023251"/>
    </source>
</evidence>
<sequence>MVLRISNIHKSFGEKKVLNGVNFNVHKGEIFSLLAANGGGKTTLMRIIMGLLPADSGEIHINDVQVQPGSVKGVGYMPEERGLYVNETVRKQLRYFALLHKVPADTVDKRIDKILAQLDVEQYADSKVKHLSLGNKQRVQIAAALIHEPELLILDEPFSGLDPMSVERLIALLKEYARGGRTIVFSSHQIDIVDRISDTLAVMKEGVIVFQGDPSSLKLRDELTVVHIHAVFEEGRSVEDLDFSQCSSVHSWDGLTLTLNSDHITVEELMKSGLQGQEIRGVDYQKQSLTQALESLYDGAEGMK</sequence>
<gene>
    <name evidence="8" type="ORF">J2S37_001358</name>
</gene>
<evidence type="ECO:0000313" key="9">
    <source>
        <dbReference type="Proteomes" id="UP001183619"/>
    </source>
</evidence>
<evidence type="ECO:0000256" key="2">
    <source>
        <dbReference type="ARBA" id="ARBA00005417"/>
    </source>
</evidence>
<dbReference type="InterPro" id="IPR003439">
    <property type="entry name" value="ABC_transporter-like_ATP-bd"/>
</dbReference>
<comment type="subcellular location">
    <subcellularLocation>
        <location evidence="1">Cell membrane</location>
        <topology evidence="1">Peripheral membrane protein</topology>
    </subcellularLocation>
</comment>
<dbReference type="RefSeq" id="WP_277104961.1">
    <property type="nucleotide sequence ID" value="NZ_BAAAJS010000040.1"/>
</dbReference>
<proteinExistence type="inferred from homology"/>
<keyword evidence="6" id="KW-0046">Antibiotic resistance</keyword>
<protein>
    <submittedName>
        <fullName evidence="8">ABC-2 type transport system ATP-binding protein</fullName>
    </submittedName>
</protein>
<comment type="caution">
    <text evidence="8">The sequence shown here is derived from an EMBL/GenBank/DDBJ whole genome shotgun (WGS) entry which is preliminary data.</text>
</comment>
<feature type="domain" description="ABC transporter" evidence="7">
    <location>
        <begin position="3"/>
        <end position="230"/>
    </location>
</feature>
<dbReference type="InterPro" id="IPR017871">
    <property type="entry name" value="ABC_transporter-like_CS"/>
</dbReference>
<evidence type="ECO:0000256" key="5">
    <source>
        <dbReference type="ARBA" id="ARBA00022840"/>
    </source>
</evidence>
<keyword evidence="3" id="KW-0813">Transport</keyword>
<dbReference type="PANTHER" id="PTHR42711:SF5">
    <property type="entry name" value="ABC TRANSPORTER ATP-BINDING PROTEIN NATA"/>
    <property type="match status" value="1"/>
</dbReference>
<evidence type="ECO:0000256" key="4">
    <source>
        <dbReference type="ARBA" id="ARBA00022741"/>
    </source>
</evidence>
<keyword evidence="9" id="KW-1185">Reference proteome</keyword>
<keyword evidence="5 8" id="KW-0067">ATP-binding</keyword>
<evidence type="ECO:0000313" key="8">
    <source>
        <dbReference type="EMBL" id="MDR7354820.1"/>
    </source>
</evidence>
<organism evidence="8 9">
    <name type="scientific">Corynebacterium felinum</name>
    <dbReference type="NCBI Taxonomy" id="131318"/>
    <lineage>
        <taxon>Bacteria</taxon>
        <taxon>Bacillati</taxon>
        <taxon>Actinomycetota</taxon>
        <taxon>Actinomycetes</taxon>
        <taxon>Mycobacteriales</taxon>
        <taxon>Corynebacteriaceae</taxon>
        <taxon>Corynebacterium</taxon>
    </lineage>
</organism>
<dbReference type="Proteomes" id="UP001183619">
    <property type="component" value="Unassembled WGS sequence"/>
</dbReference>
<evidence type="ECO:0000256" key="3">
    <source>
        <dbReference type="ARBA" id="ARBA00022448"/>
    </source>
</evidence>
<comment type="similarity">
    <text evidence="2">Belongs to the ABC transporter superfamily.</text>
</comment>
<dbReference type="Pfam" id="PF00005">
    <property type="entry name" value="ABC_tran"/>
    <property type="match status" value="1"/>
</dbReference>